<dbReference type="AlphaFoldDB" id="A0A9P7UG82"/>
<evidence type="ECO:0000313" key="3">
    <source>
        <dbReference type="Proteomes" id="UP000699042"/>
    </source>
</evidence>
<name>A0A9P7UG82_9PEZI</name>
<evidence type="ECO:0000313" key="2">
    <source>
        <dbReference type="EMBL" id="KAG7055299.1"/>
    </source>
</evidence>
<gene>
    <name evidence="2" type="ORF">JMJ77_007762</name>
</gene>
<dbReference type="Proteomes" id="UP000699042">
    <property type="component" value="Unassembled WGS sequence"/>
</dbReference>
<reference evidence="2" key="1">
    <citation type="submission" date="2021-05" db="EMBL/GenBank/DDBJ databases">
        <title>Comparative genomics of three Colletotrichum scovillei strains and genetic complementation revealed genes involved fungal growth and virulence on chili pepper.</title>
        <authorList>
            <person name="Hsieh D.-K."/>
            <person name="Chuang S.-C."/>
            <person name="Chen C.-Y."/>
            <person name="Chao Y.-T."/>
            <person name="Lu M.-Y.J."/>
            <person name="Lee M.-H."/>
            <person name="Shih M.-C."/>
        </authorList>
    </citation>
    <scope>NUCLEOTIDE SEQUENCE</scope>
    <source>
        <strain evidence="2">Coll-153</strain>
    </source>
</reference>
<proteinExistence type="predicted"/>
<feature type="non-terminal residue" evidence="2">
    <location>
        <position position="30"/>
    </location>
</feature>
<comment type="caution">
    <text evidence="2">The sequence shown here is derived from an EMBL/GenBank/DDBJ whole genome shotgun (WGS) entry which is preliminary data.</text>
</comment>
<feature type="region of interest" description="Disordered" evidence="1">
    <location>
        <begin position="1"/>
        <end position="30"/>
    </location>
</feature>
<accession>A0A9P7UG82</accession>
<protein>
    <submittedName>
        <fullName evidence="2">Uncharacterized protein</fullName>
    </submittedName>
</protein>
<organism evidence="2 3">
    <name type="scientific">Colletotrichum scovillei</name>
    <dbReference type="NCBI Taxonomy" id="1209932"/>
    <lineage>
        <taxon>Eukaryota</taxon>
        <taxon>Fungi</taxon>
        <taxon>Dikarya</taxon>
        <taxon>Ascomycota</taxon>
        <taxon>Pezizomycotina</taxon>
        <taxon>Sordariomycetes</taxon>
        <taxon>Hypocreomycetidae</taxon>
        <taxon>Glomerellales</taxon>
        <taxon>Glomerellaceae</taxon>
        <taxon>Colletotrichum</taxon>
        <taxon>Colletotrichum acutatum species complex</taxon>
    </lineage>
</organism>
<keyword evidence="3" id="KW-1185">Reference proteome</keyword>
<evidence type="ECO:0000256" key="1">
    <source>
        <dbReference type="SAM" id="MobiDB-lite"/>
    </source>
</evidence>
<feature type="compositionally biased region" description="Basic and acidic residues" evidence="1">
    <location>
        <begin position="11"/>
        <end position="24"/>
    </location>
</feature>
<sequence>MMMTAVGQCADRSRDSENPVDRKRSGGLVA</sequence>
<dbReference type="EMBL" id="JAESDN010000002">
    <property type="protein sequence ID" value="KAG7055299.1"/>
    <property type="molecule type" value="Genomic_DNA"/>
</dbReference>